<organism evidence="1 2">
    <name type="scientific">Mycena belliarum</name>
    <dbReference type="NCBI Taxonomy" id="1033014"/>
    <lineage>
        <taxon>Eukaryota</taxon>
        <taxon>Fungi</taxon>
        <taxon>Dikarya</taxon>
        <taxon>Basidiomycota</taxon>
        <taxon>Agaricomycotina</taxon>
        <taxon>Agaricomycetes</taxon>
        <taxon>Agaricomycetidae</taxon>
        <taxon>Agaricales</taxon>
        <taxon>Marasmiineae</taxon>
        <taxon>Mycenaceae</taxon>
        <taxon>Mycena</taxon>
    </lineage>
</organism>
<dbReference type="AlphaFoldDB" id="A0AAD6TL91"/>
<keyword evidence="2" id="KW-1185">Reference proteome</keyword>
<accession>A0AAD6TL91</accession>
<proteinExistence type="predicted"/>
<sequence length="122" mass="14081">MPAEKSLKNKKEKNLNNTIHRATMIQTQQFVLLLGLGPPALSSTQKRILDYNIQQIHRWQWGPITISQPEYTLGEMMVTNRKSKRRDEVVVYRSNFWDQIDKQTDNGIGGGAIEQPKKAKVF</sequence>
<comment type="caution">
    <text evidence="1">The sequence shown here is derived from an EMBL/GenBank/DDBJ whole genome shotgun (WGS) entry which is preliminary data.</text>
</comment>
<protein>
    <submittedName>
        <fullName evidence="1">Uncharacterized protein</fullName>
    </submittedName>
</protein>
<dbReference type="Proteomes" id="UP001222325">
    <property type="component" value="Unassembled WGS sequence"/>
</dbReference>
<name>A0AAD6TL91_9AGAR</name>
<evidence type="ECO:0000313" key="2">
    <source>
        <dbReference type="Proteomes" id="UP001222325"/>
    </source>
</evidence>
<dbReference type="EMBL" id="JARJCN010000143">
    <property type="protein sequence ID" value="KAJ7068942.1"/>
    <property type="molecule type" value="Genomic_DNA"/>
</dbReference>
<gene>
    <name evidence="1" type="ORF">B0H15DRAFT_807340</name>
</gene>
<reference evidence="1" key="1">
    <citation type="submission" date="2023-03" db="EMBL/GenBank/DDBJ databases">
        <title>Massive genome expansion in bonnet fungi (Mycena s.s.) driven by repeated elements and novel gene families across ecological guilds.</title>
        <authorList>
            <consortium name="Lawrence Berkeley National Laboratory"/>
            <person name="Harder C.B."/>
            <person name="Miyauchi S."/>
            <person name="Viragh M."/>
            <person name="Kuo A."/>
            <person name="Thoen E."/>
            <person name="Andreopoulos B."/>
            <person name="Lu D."/>
            <person name="Skrede I."/>
            <person name="Drula E."/>
            <person name="Henrissat B."/>
            <person name="Morin E."/>
            <person name="Kohler A."/>
            <person name="Barry K."/>
            <person name="LaButti K."/>
            <person name="Morin E."/>
            <person name="Salamov A."/>
            <person name="Lipzen A."/>
            <person name="Mereny Z."/>
            <person name="Hegedus B."/>
            <person name="Baldrian P."/>
            <person name="Stursova M."/>
            <person name="Weitz H."/>
            <person name="Taylor A."/>
            <person name="Grigoriev I.V."/>
            <person name="Nagy L.G."/>
            <person name="Martin F."/>
            <person name="Kauserud H."/>
        </authorList>
    </citation>
    <scope>NUCLEOTIDE SEQUENCE</scope>
    <source>
        <strain evidence="1">CBHHK173m</strain>
    </source>
</reference>
<evidence type="ECO:0000313" key="1">
    <source>
        <dbReference type="EMBL" id="KAJ7068942.1"/>
    </source>
</evidence>